<dbReference type="InterPro" id="IPR032675">
    <property type="entry name" value="LRR_dom_sf"/>
</dbReference>
<proteinExistence type="predicted"/>
<reference evidence="5" key="1">
    <citation type="submission" date="2023-07" db="EMBL/GenBank/DDBJ databases">
        <title>Chromosome-level Genome Assembly of Striped Snakehead (Channa striata).</title>
        <authorList>
            <person name="Liu H."/>
        </authorList>
    </citation>
    <scope>NUCLEOTIDE SEQUENCE</scope>
    <source>
        <strain evidence="5">Gz</strain>
        <tissue evidence="5">Muscle</tissue>
    </source>
</reference>
<dbReference type="PANTHER" id="PTHR22710">
    <property type="entry name" value="X-RAY RADIATION RESISTANCE ASSOCIATED PROTEIN 1 XRRA1"/>
    <property type="match status" value="1"/>
</dbReference>
<evidence type="ECO:0000313" key="5">
    <source>
        <dbReference type="EMBL" id="KAK2828564.1"/>
    </source>
</evidence>
<evidence type="ECO:0008006" key="7">
    <source>
        <dbReference type="Google" id="ProtNLM"/>
    </source>
</evidence>
<name>A0AA88M1J8_CHASR</name>
<accession>A0AA88M1J8</accession>
<comment type="subcellular location">
    <subcellularLocation>
        <location evidence="1">Cytoplasm</location>
    </subcellularLocation>
</comment>
<evidence type="ECO:0000256" key="3">
    <source>
        <dbReference type="ARBA" id="ARBA00022614"/>
    </source>
</evidence>
<organism evidence="5 6">
    <name type="scientific">Channa striata</name>
    <name type="common">Snakehead murrel</name>
    <name type="synonym">Ophicephalus striatus</name>
    <dbReference type="NCBI Taxonomy" id="64152"/>
    <lineage>
        <taxon>Eukaryota</taxon>
        <taxon>Metazoa</taxon>
        <taxon>Chordata</taxon>
        <taxon>Craniata</taxon>
        <taxon>Vertebrata</taxon>
        <taxon>Euteleostomi</taxon>
        <taxon>Actinopterygii</taxon>
        <taxon>Neopterygii</taxon>
        <taxon>Teleostei</taxon>
        <taxon>Neoteleostei</taxon>
        <taxon>Acanthomorphata</taxon>
        <taxon>Anabantaria</taxon>
        <taxon>Anabantiformes</taxon>
        <taxon>Channoidei</taxon>
        <taxon>Channidae</taxon>
        <taxon>Channa</taxon>
    </lineage>
</organism>
<evidence type="ECO:0000256" key="4">
    <source>
        <dbReference type="ARBA" id="ARBA00022737"/>
    </source>
</evidence>
<keyword evidence="4" id="KW-0677">Repeat</keyword>
<dbReference type="PROSITE" id="PS51450">
    <property type="entry name" value="LRR"/>
    <property type="match status" value="1"/>
</dbReference>
<evidence type="ECO:0000256" key="2">
    <source>
        <dbReference type="ARBA" id="ARBA00022490"/>
    </source>
</evidence>
<evidence type="ECO:0000256" key="1">
    <source>
        <dbReference type="ARBA" id="ARBA00004496"/>
    </source>
</evidence>
<keyword evidence="3" id="KW-0433">Leucine-rich repeat</keyword>
<keyword evidence="6" id="KW-1185">Reference proteome</keyword>
<dbReference type="Proteomes" id="UP001187415">
    <property type="component" value="Unassembled WGS sequence"/>
</dbReference>
<gene>
    <name evidence="5" type="ORF">Q5P01_019598</name>
</gene>
<keyword evidence="2" id="KW-0963">Cytoplasm</keyword>
<comment type="caution">
    <text evidence="5">The sequence shown here is derived from an EMBL/GenBank/DDBJ whole genome shotgun (WGS) entry which is preliminary data.</text>
</comment>
<dbReference type="GO" id="GO:0005634">
    <property type="term" value="C:nucleus"/>
    <property type="evidence" value="ECO:0007669"/>
    <property type="project" value="TreeGrafter"/>
</dbReference>
<dbReference type="EMBL" id="JAUPFM010000015">
    <property type="protein sequence ID" value="KAK2828564.1"/>
    <property type="molecule type" value="Genomic_DNA"/>
</dbReference>
<dbReference type="Pfam" id="PF12799">
    <property type="entry name" value="LRR_4"/>
    <property type="match status" value="1"/>
</dbReference>
<dbReference type="PANTHER" id="PTHR22710:SF2">
    <property type="entry name" value="X-RAY RADIATION RESISTANCE-ASSOCIATED PROTEIN 1"/>
    <property type="match status" value="1"/>
</dbReference>
<sequence>MTATFDDDSFDDGHRFPTKCFPARTLLRQRREGAGHWIVAYRNTTEQNYRNLHRRIKETRKNSREAAAGNTLDAPFLLRLHPVDGPSELCSVDITEQNLNFVKPEELKVFYNVAYIDASINFLSLGSFSSFESLRELDLSVNRICNMAFDAADFPHLEVLNLSYNNLSNEDIVSIGQLPRLKILHLTGNKLHRLLPELPAKEDTLFSALEVLMLDDNKLSSGVFDSLTNFKRIKYLNLQGNCISEVPYLQLIGDSNPDQTSVKEQAKQEAPAFTASSKKNCDSVIFYCLSRLWIIHKDKCNGYSVFRSDLPLPELQFLNLADNKIAEEEALMGLALFPKLCEIDISSNPLTTQRKGDPPLLTYYLQETLGIIIKRKKAQDIVKLSLNVSTDPKWKVDHRIPHVSKKLLMDGPRPTQIQVEKDNMTFKRAGEFEDKIKESTTIQENAKHFFFTQTDNFEHEFDLQTDDKETAANKEGDEEEGVPENFNCYKMLMSAKPNPVVAEPIGIQTAVRMLEHTLKNLNVYQDSKPKLDNIQAQYRQKKKRIKALPPLKPVKQPNKRVDEIIKQIKETTAKREVFLSSILPGKGANEQDYKEAMLLLGHMKTKYKMIHKSSMEQVGSMEFDRNASIGGAEPPLCGCSKSAKL</sequence>
<evidence type="ECO:0000313" key="6">
    <source>
        <dbReference type="Proteomes" id="UP001187415"/>
    </source>
</evidence>
<dbReference type="InterPro" id="IPR001611">
    <property type="entry name" value="Leu-rich_rpt"/>
</dbReference>
<protein>
    <recommendedName>
        <fullName evidence="7">X-ray radiation resistance-associated protein 1</fullName>
    </recommendedName>
</protein>
<dbReference type="Gene3D" id="3.80.10.10">
    <property type="entry name" value="Ribonuclease Inhibitor"/>
    <property type="match status" value="2"/>
</dbReference>
<dbReference type="InterPro" id="IPR025875">
    <property type="entry name" value="Leu-rich_rpt_4"/>
</dbReference>
<dbReference type="AlphaFoldDB" id="A0AA88M1J8"/>
<dbReference type="SUPFAM" id="SSF52058">
    <property type="entry name" value="L domain-like"/>
    <property type="match status" value="1"/>
</dbReference>
<dbReference type="GO" id="GO:0005737">
    <property type="term" value="C:cytoplasm"/>
    <property type="evidence" value="ECO:0007669"/>
    <property type="project" value="UniProtKB-SubCell"/>
</dbReference>